<evidence type="ECO:0000313" key="3">
    <source>
        <dbReference type="Proteomes" id="UP001596990"/>
    </source>
</evidence>
<accession>A0ABW3L446</accession>
<evidence type="ECO:0000256" key="1">
    <source>
        <dbReference type="SAM" id="Phobius"/>
    </source>
</evidence>
<dbReference type="Proteomes" id="UP001596990">
    <property type="component" value="Unassembled WGS sequence"/>
</dbReference>
<name>A0ABW3L446_9BACI</name>
<feature type="transmembrane region" description="Helical" evidence="1">
    <location>
        <begin position="35"/>
        <end position="57"/>
    </location>
</feature>
<dbReference type="RefSeq" id="WP_386063216.1">
    <property type="nucleotide sequence ID" value="NZ_JBHTKL010000006.1"/>
</dbReference>
<protein>
    <submittedName>
        <fullName evidence="2">Uncharacterized protein</fullName>
    </submittedName>
</protein>
<keyword evidence="1" id="KW-1133">Transmembrane helix</keyword>
<feature type="transmembrane region" description="Helical" evidence="1">
    <location>
        <begin position="7"/>
        <end position="29"/>
    </location>
</feature>
<dbReference type="EMBL" id="JBHTKL010000006">
    <property type="protein sequence ID" value="MFD1020836.1"/>
    <property type="molecule type" value="Genomic_DNA"/>
</dbReference>
<comment type="caution">
    <text evidence="2">The sequence shown here is derived from an EMBL/GenBank/DDBJ whole genome shotgun (WGS) entry which is preliminary data.</text>
</comment>
<organism evidence="2 3">
    <name type="scientific">Thalassobacillus hwangdonensis</name>
    <dbReference type="NCBI Taxonomy" id="546108"/>
    <lineage>
        <taxon>Bacteria</taxon>
        <taxon>Bacillati</taxon>
        <taxon>Bacillota</taxon>
        <taxon>Bacilli</taxon>
        <taxon>Bacillales</taxon>
        <taxon>Bacillaceae</taxon>
        <taxon>Thalassobacillus</taxon>
    </lineage>
</organism>
<keyword evidence="3" id="KW-1185">Reference proteome</keyword>
<gene>
    <name evidence="2" type="ORF">ACFQ2J_16735</name>
</gene>
<proteinExistence type="predicted"/>
<feature type="transmembrane region" description="Helical" evidence="1">
    <location>
        <begin position="64"/>
        <end position="83"/>
    </location>
</feature>
<reference evidence="3" key="1">
    <citation type="journal article" date="2019" name="Int. J. Syst. Evol. Microbiol.">
        <title>The Global Catalogue of Microorganisms (GCM) 10K type strain sequencing project: providing services to taxonomists for standard genome sequencing and annotation.</title>
        <authorList>
            <consortium name="The Broad Institute Genomics Platform"/>
            <consortium name="The Broad Institute Genome Sequencing Center for Infectious Disease"/>
            <person name="Wu L."/>
            <person name="Ma J."/>
        </authorList>
    </citation>
    <scope>NUCLEOTIDE SEQUENCE [LARGE SCALE GENOMIC DNA]</scope>
    <source>
        <strain evidence="3">CCUG 56607</strain>
    </source>
</reference>
<sequence length="84" mass="9551">MEGEKFFYLLGLIYGLSLSIYAIMNYNYYAHEGTAASLIIFIVTTVIIYFALVLLYFRLKQGAKFVMVSLVLLEAGMLVFYGLN</sequence>
<keyword evidence="1" id="KW-0812">Transmembrane</keyword>
<keyword evidence="1" id="KW-0472">Membrane</keyword>
<evidence type="ECO:0000313" key="2">
    <source>
        <dbReference type="EMBL" id="MFD1020836.1"/>
    </source>
</evidence>